<dbReference type="Proteomes" id="UP000800094">
    <property type="component" value="Unassembled WGS sequence"/>
</dbReference>
<keyword evidence="2" id="KW-1185">Reference proteome</keyword>
<reference evidence="1" key="1">
    <citation type="journal article" date="2020" name="Stud. Mycol.">
        <title>101 Dothideomycetes genomes: a test case for predicting lifestyles and emergence of pathogens.</title>
        <authorList>
            <person name="Haridas S."/>
            <person name="Albert R."/>
            <person name="Binder M."/>
            <person name="Bloem J."/>
            <person name="Labutti K."/>
            <person name="Salamov A."/>
            <person name="Andreopoulos B."/>
            <person name="Baker S."/>
            <person name="Barry K."/>
            <person name="Bills G."/>
            <person name="Bluhm B."/>
            <person name="Cannon C."/>
            <person name="Castanera R."/>
            <person name="Culley D."/>
            <person name="Daum C."/>
            <person name="Ezra D."/>
            <person name="Gonzalez J."/>
            <person name="Henrissat B."/>
            <person name="Kuo A."/>
            <person name="Liang C."/>
            <person name="Lipzen A."/>
            <person name="Lutzoni F."/>
            <person name="Magnuson J."/>
            <person name="Mondo S."/>
            <person name="Nolan M."/>
            <person name="Ohm R."/>
            <person name="Pangilinan J."/>
            <person name="Park H.-J."/>
            <person name="Ramirez L."/>
            <person name="Alfaro M."/>
            <person name="Sun H."/>
            <person name="Tritt A."/>
            <person name="Yoshinaga Y."/>
            <person name="Zwiers L.-H."/>
            <person name="Turgeon B."/>
            <person name="Goodwin S."/>
            <person name="Spatafora J."/>
            <person name="Crous P."/>
            <person name="Grigoriev I."/>
        </authorList>
    </citation>
    <scope>NUCLEOTIDE SEQUENCE</scope>
    <source>
        <strain evidence="1">CBS 122368</strain>
    </source>
</reference>
<evidence type="ECO:0000313" key="1">
    <source>
        <dbReference type="EMBL" id="KAF2247716.1"/>
    </source>
</evidence>
<proteinExistence type="predicted"/>
<dbReference type="RefSeq" id="XP_033682720.1">
    <property type="nucleotide sequence ID" value="XM_033833557.1"/>
</dbReference>
<organism evidence="1 2">
    <name type="scientific">Trematosphaeria pertusa</name>
    <dbReference type="NCBI Taxonomy" id="390896"/>
    <lineage>
        <taxon>Eukaryota</taxon>
        <taxon>Fungi</taxon>
        <taxon>Dikarya</taxon>
        <taxon>Ascomycota</taxon>
        <taxon>Pezizomycotina</taxon>
        <taxon>Dothideomycetes</taxon>
        <taxon>Pleosporomycetidae</taxon>
        <taxon>Pleosporales</taxon>
        <taxon>Massarineae</taxon>
        <taxon>Trematosphaeriaceae</taxon>
        <taxon>Trematosphaeria</taxon>
    </lineage>
</organism>
<dbReference type="AlphaFoldDB" id="A0A6A6IBC9"/>
<gene>
    <name evidence="1" type="ORF">BU26DRAFT_566664</name>
</gene>
<dbReference type="GeneID" id="54586887"/>
<accession>A0A6A6IBC9</accession>
<dbReference type="EMBL" id="ML987197">
    <property type="protein sequence ID" value="KAF2247716.1"/>
    <property type="molecule type" value="Genomic_DNA"/>
</dbReference>
<evidence type="ECO:0000313" key="2">
    <source>
        <dbReference type="Proteomes" id="UP000800094"/>
    </source>
</evidence>
<protein>
    <submittedName>
        <fullName evidence="1">Uncharacterized protein</fullName>
    </submittedName>
</protein>
<sequence length="198" mass="22003">MLALTVWNSPDRTTCATATLEVFVSAYNGRAKLSYLYSEPLEFPTARVWVRNREALANQDAKRNELVNPKRKLSTSSQELIAAFHSPNFQGSALQYENIRSSQGLTFNHDAPAHRSLASPPAYALEMTAKSARISIQLAVRYETRHDWIRLPSAAVKVQIKVLSRATPAKESKTTRGAQNVMGQGHATYDITVVDPVF</sequence>
<name>A0A6A6IBC9_9PLEO</name>